<dbReference type="NCBIfam" id="TIGR01467">
    <property type="entry name" value="cobI_cbiL"/>
    <property type="match status" value="1"/>
</dbReference>
<name>A0A9D1I2B6_9FIRM</name>
<reference evidence="10" key="1">
    <citation type="submission" date="2020-10" db="EMBL/GenBank/DDBJ databases">
        <authorList>
            <person name="Gilroy R."/>
        </authorList>
    </citation>
    <scope>NUCLEOTIDE SEQUENCE</scope>
    <source>
        <strain evidence="10">ChiHcec3-6078</strain>
    </source>
</reference>
<evidence type="ECO:0000256" key="8">
    <source>
        <dbReference type="RuleBase" id="RU003960"/>
    </source>
</evidence>
<evidence type="ECO:0000313" key="10">
    <source>
        <dbReference type="EMBL" id="HIU25645.1"/>
    </source>
</evidence>
<dbReference type="SUPFAM" id="SSF53790">
    <property type="entry name" value="Tetrapyrrole methylase"/>
    <property type="match status" value="1"/>
</dbReference>
<evidence type="ECO:0000256" key="1">
    <source>
        <dbReference type="ARBA" id="ARBA00004953"/>
    </source>
</evidence>
<evidence type="ECO:0000259" key="9">
    <source>
        <dbReference type="Pfam" id="PF00590"/>
    </source>
</evidence>
<protein>
    <submittedName>
        <fullName evidence="10">Precorrin-2 C(20)-methyltransferase</fullName>
        <ecNumber evidence="10">2.1.1.130</ecNumber>
    </submittedName>
</protein>
<organism evidence="10 11">
    <name type="scientific">Candidatus Allocopromorpha excrementigallinarum</name>
    <dbReference type="NCBI Taxonomy" id="2840742"/>
    <lineage>
        <taxon>Bacteria</taxon>
        <taxon>Bacillati</taxon>
        <taxon>Bacillota</taxon>
        <taxon>Clostridia</taxon>
        <taxon>Eubacteriales</taxon>
        <taxon>Eubacteriaceae</taxon>
        <taxon>Eubacteriaceae incertae sedis</taxon>
        <taxon>Candidatus Allocopromorpha</taxon>
    </lineage>
</organism>
<dbReference type="PANTHER" id="PTHR43467:SF2">
    <property type="entry name" value="COBALT-PRECORRIN-2 C(20)-METHYLTRANSFERASE"/>
    <property type="match status" value="1"/>
</dbReference>
<comment type="caution">
    <text evidence="10">The sequence shown here is derived from an EMBL/GenBank/DDBJ whole genome shotgun (WGS) entry which is preliminary data.</text>
</comment>
<dbReference type="AlphaFoldDB" id="A0A9D1I2B6"/>
<dbReference type="Pfam" id="PF00590">
    <property type="entry name" value="TP_methylase"/>
    <property type="match status" value="1"/>
</dbReference>
<evidence type="ECO:0000256" key="3">
    <source>
        <dbReference type="ARBA" id="ARBA00022573"/>
    </source>
</evidence>
<dbReference type="InterPro" id="IPR035996">
    <property type="entry name" value="4pyrrol_Methylase_sf"/>
</dbReference>
<evidence type="ECO:0000256" key="7">
    <source>
        <dbReference type="PIRNR" id="PIRNR036427"/>
    </source>
</evidence>
<feature type="domain" description="Tetrapyrrole methylase" evidence="9">
    <location>
        <begin position="3"/>
        <end position="208"/>
    </location>
</feature>
<dbReference type="PANTHER" id="PTHR43467">
    <property type="entry name" value="COBALT-PRECORRIN-2 C(20)-METHYLTRANSFERASE"/>
    <property type="match status" value="1"/>
</dbReference>
<dbReference type="PROSITE" id="PS00839">
    <property type="entry name" value="SUMT_1"/>
    <property type="match status" value="1"/>
</dbReference>
<dbReference type="Proteomes" id="UP000824090">
    <property type="component" value="Unassembled WGS sequence"/>
</dbReference>
<dbReference type="PROSITE" id="PS00840">
    <property type="entry name" value="SUMT_2"/>
    <property type="match status" value="1"/>
</dbReference>
<evidence type="ECO:0000256" key="2">
    <source>
        <dbReference type="ARBA" id="ARBA00005879"/>
    </source>
</evidence>
<dbReference type="EC" id="2.1.1.130" evidence="10"/>
<dbReference type="InterPro" id="IPR014777">
    <property type="entry name" value="4pyrrole_Mease_sub1"/>
</dbReference>
<sequence>MAKLYGIGTGPGDWELMTLKAVRIIKECDIIAVPGSGGTVNAAWETAAKAVPEIRNKEIIRLSMPMTRDRDILEEARERAADTVMKFLGEFKDVAFLTLGDPSVYSTYMYVHEKVRKRGGEAEMIPGIPSFCAVAARLGESLTEAHMPLHIIPASYKVTEECAKLPGTRVFMKSGRQMGRLKRILAELPSADVKMVENCGMDNEKVYLSAEEIDENAGYFATVIVKETGEEK</sequence>
<dbReference type="GO" id="GO:0009236">
    <property type="term" value="P:cobalamin biosynthetic process"/>
    <property type="evidence" value="ECO:0007669"/>
    <property type="project" value="UniProtKB-UniRule"/>
</dbReference>
<dbReference type="EMBL" id="DVMP01000078">
    <property type="protein sequence ID" value="HIU25645.1"/>
    <property type="molecule type" value="Genomic_DNA"/>
</dbReference>
<proteinExistence type="inferred from homology"/>
<dbReference type="InterPro" id="IPR000878">
    <property type="entry name" value="4pyrrol_Mease"/>
</dbReference>
<evidence type="ECO:0000256" key="6">
    <source>
        <dbReference type="ARBA" id="ARBA00022691"/>
    </source>
</evidence>
<dbReference type="GO" id="GO:0032259">
    <property type="term" value="P:methylation"/>
    <property type="evidence" value="ECO:0007669"/>
    <property type="project" value="UniProtKB-KW"/>
</dbReference>
<dbReference type="Gene3D" id="3.30.950.10">
    <property type="entry name" value="Methyltransferase, Cobalt-precorrin-4 Transmethylase, Domain 2"/>
    <property type="match status" value="1"/>
</dbReference>
<dbReference type="InterPro" id="IPR003043">
    <property type="entry name" value="Uropor_MeTrfase_CS"/>
</dbReference>
<keyword evidence="3" id="KW-0169">Cobalamin biosynthesis</keyword>
<evidence type="ECO:0000256" key="5">
    <source>
        <dbReference type="ARBA" id="ARBA00022679"/>
    </source>
</evidence>
<comment type="pathway">
    <text evidence="1">Cofactor biosynthesis; adenosylcobalamin biosynthesis.</text>
</comment>
<gene>
    <name evidence="10" type="primary">cobI</name>
    <name evidence="10" type="ORF">IAC50_04045</name>
</gene>
<evidence type="ECO:0000256" key="4">
    <source>
        <dbReference type="ARBA" id="ARBA00022603"/>
    </source>
</evidence>
<dbReference type="CDD" id="cd11645">
    <property type="entry name" value="Precorrin_2_C20_MT"/>
    <property type="match status" value="1"/>
</dbReference>
<dbReference type="InterPro" id="IPR012382">
    <property type="entry name" value="CobI/CbiL"/>
</dbReference>
<accession>A0A9D1I2B6</accession>
<dbReference type="InterPro" id="IPR014776">
    <property type="entry name" value="4pyrrole_Mease_sub2"/>
</dbReference>
<keyword evidence="5 8" id="KW-0808">Transferase</keyword>
<keyword evidence="6" id="KW-0949">S-adenosyl-L-methionine</keyword>
<dbReference type="GO" id="GO:0030788">
    <property type="term" value="F:precorrin-2 C20-methyltransferase activity"/>
    <property type="evidence" value="ECO:0007669"/>
    <property type="project" value="UniProtKB-EC"/>
</dbReference>
<dbReference type="InterPro" id="IPR006364">
    <property type="entry name" value="CobI/CbiL/CobIJ_dom"/>
</dbReference>
<comment type="similarity">
    <text evidence="2 7 8">Belongs to the precorrin methyltransferase family.</text>
</comment>
<keyword evidence="4 8" id="KW-0489">Methyltransferase</keyword>
<dbReference type="PIRSF" id="PIRSF036427">
    <property type="entry name" value="Precrrn-2_mtase"/>
    <property type="match status" value="1"/>
</dbReference>
<dbReference type="Gene3D" id="3.40.1010.10">
    <property type="entry name" value="Cobalt-precorrin-4 Transmethylase, Domain 1"/>
    <property type="match status" value="1"/>
</dbReference>
<evidence type="ECO:0000313" key="11">
    <source>
        <dbReference type="Proteomes" id="UP000824090"/>
    </source>
</evidence>
<reference evidence="10" key="2">
    <citation type="journal article" date="2021" name="PeerJ">
        <title>Extensive microbial diversity within the chicken gut microbiome revealed by metagenomics and culture.</title>
        <authorList>
            <person name="Gilroy R."/>
            <person name="Ravi A."/>
            <person name="Getino M."/>
            <person name="Pursley I."/>
            <person name="Horton D.L."/>
            <person name="Alikhan N.F."/>
            <person name="Baker D."/>
            <person name="Gharbi K."/>
            <person name="Hall N."/>
            <person name="Watson M."/>
            <person name="Adriaenssens E.M."/>
            <person name="Foster-Nyarko E."/>
            <person name="Jarju S."/>
            <person name="Secka A."/>
            <person name="Antonio M."/>
            <person name="Oren A."/>
            <person name="Chaudhuri R.R."/>
            <person name="La Ragione R."/>
            <person name="Hildebrand F."/>
            <person name="Pallen M.J."/>
        </authorList>
    </citation>
    <scope>NUCLEOTIDE SEQUENCE</scope>
    <source>
        <strain evidence="10">ChiHcec3-6078</strain>
    </source>
</reference>